<feature type="region of interest" description="Disordered" evidence="1">
    <location>
        <begin position="138"/>
        <end position="163"/>
    </location>
</feature>
<sequence length="163" mass="16829">MNGANDVNGADDAADPFAGRPETVTIEGVGEVPVVYTENDEAPLPPVGPADVFVISPEATWVVLGDEVVVHHAASSTSHALDRVAALLWQCLDAESTLHDVLSDLADAFGVPLDGIVNDLATVVATWKRDGLVVHAGSSPSLAPTGSRSGTPALRHLVDPPNN</sequence>
<evidence type="ECO:0000256" key="1">
    <source>
        <dbReference type="SAM" id="MobiDB-lite"/>
    </source>
</evidence>
<evidence type="ECO:0000313" key="5">
    <source>
        <dbReference type="EMBL" id="CAB5054100.1"/>
    </source>
</evidence>
<dbReference type="InterPro" id="IPR008792">
    <property type="entry name" value="PQQD"/>
</dbReference>
<dbReference type="Gene3D" id="1.10.10.1150">
    <property type="entry name" value="Coenzyme PQQ synthesis protein D (PqqD)"/>
    <property type="match status" value="1"/>
</dbReference>
<protein>
    <submittedName>
        <fullName evidence="3">Unannotated protein</fullName>
    </submittedName>
</protein>
<dbReference type="EMBL" id="CAFBLR010000307">
    <property type="protein sequence ID" value="CAB4886837.1"/>
    <property type="molecule type" value="Genomic_DNA"/>
</dbReference>
<name>A0A6J6UP72_9ZZZZ</name>
<evidence type="ECO:0000313" key="2">
    <source>
        <dbReference type="EMBL" id="CAB4708093.1"/>
    </source>
</evidence>
<gene>
    <name evidence="2" type="ORF">UFOPK2602_00977</name>
    <name evidence="3" type="ORF">UFOPK2806_01619</name>
    <name evidence="4" type="ORF">UFOPK3417_02109</name>
    <name evidence="5" type="ORF">UFOPK4306_00283</name>
</gene>
<dbReference type="InterPro" id="IPR041881">
    <property type="entry name" value="PqqD_sf"/>
</dbReference>
<feature type="compositionally biased region" description="Low complexity" evidence="1">
    <location>
        <begin position="1"/>
        <end position="11"/>
    </location>
</feature>
<feature type="region of interest" description="Disordered" evidence="1">
    <location>
        <begin position="1"/>
        <end position="22"/>
    </location>
</feature>
<reference evidence="3" key="1">
    <citation type="submission" date="2020-05" db="EMBL/GenBank/DDBJ databases">
        <authorList>
            <person name="Chiriac C."/>
            <person name="Salcher M."/>
            <person name="Ghai R."/>
            <person name="Kavagutti S V."/>
        </authorList>
    </citation>
    <scope>NUCLEOTIDE SEQUENCE</scope>
</reference>
<accession>A0A6J6UP72</accession>
<dbReference type="EMBL" id="CAFBQP010000007">
    <property type="protein sequence ID" value="CAB5054100.1"/>
    <property type="molecule type" value="Genomic_DNA"/>
</dbReference>
<organism evidence="3">
    <name type="scientific">freshwater metagenome</name>
    <dbReference type="NCBI Taxonomy" id="449393"/>
    <lineage>
        <taxon>unclassified sequences</taxon>
        <taxon>metagenomes</taxon>
        <taxon>ecological metagenomes</taxon>
    </lineage>
</organism>
<feature type="compositionally biased region" description="Polar residues" evidence="1">
    <location>
        <begin position="138"/>
        <end position="150"/>
    </location>
</feature>
<dbReference type="EMBL" id="CAEZXX010000056">
    <property type="protein sequence ID" value="CAB4708093.1"/>
    <property type="molecule type" value="Genomic_DNA"/>
</dbReference>
<dbReference type="EMBL" id="CAEZYY010000022">
    <property type="protein sequence ID" value="CAB4760513.1"/>
    <property type="molecule type" value="Genomic_DNA"/>
</dbReference>
<evidence type="ECO:0000313" key="3">
    <source>
        <dbReference type="EMBL" id="CAB4760513.1"/>
    </source>
</evidence>
<evidence type="ECO:0000313" key="4">
    <source>
        <dbReference type="EMBL" id="CAB4886837.1"/>
    </source>
</evidence>
<dbReference type="Pfam" id="PF05402">
    <property type="entry name" value="PqqD"/>
    <property type="match status" value="1"/>
</dbReference>
<proteinExistence type="predicted"/>
<dbReference type="AlphaFoldDB" id="A0A6J6UP72"/>